<name>A0A0B7ALA7_9EUPU</name>
<dbReference type="EMBL" id="HACG01034487">
    <property type="protein sequence ID" value="CEK81352.1"/>
    <property type="molecule type" value="Transcribed_RNA"/>
</dbReference>
<sequence>MSQSKKLDIYSHFSNSYDQCHYCERSGSSNSTNNGYGCSKSMVLEGTTTD</sequence>
<accession>A0A0B7ALA7</accession>
<dbReference type="AlphaFoldDB" id="A0A0B7ALA7"/>
<reference evidence="1" key="1">
    <citation type="submission" date="2014-12" db="EMBL/GenBank/DDBJ databases">
        <title>Insight into the proteome of Arion vulgaris.</title>
        <authorList>
            <person name="Aradska J."/>
            <person name="Bulat T."/>
            <person name="Smidak R."/>
            <person name="Sarate P."/>
            <person name="Gangsoo J."/>
            <person name="Sialana F."/>
            <person name="Bilban M."/>
            <person name="Lubec G."/>
        </authorList>
    </citation>
    <scope>NUCLEOTIDE SEQUENCE</scope>
    <source>
        <tissue evidence="1">Skin</tissue>
    </source>
</reference>
<gene>
    <name evidence="1" type="primary">ORF125588</name>
</gene>
<protein>
    <submittedName>
        <fullName evidence="1">Uncharacterized protein</fullName>
    </submittedName>
</protein>
<proteinExistence type="predicted"/>
<evidence type="ECO:0000313" key="1">
    <source>
        <dbReference type="EMBL" id="CEK81352.1"/>
    </source>
</evidence>
<organism evidence="1">
    <name type="scientific">Arion vulgaris</name>
    <dbReference type="NCBI Taxonomy" id="1028688"/>
    <lineage>
        <taxon>Eukaryota</taxon>
        <taxon>Metazoa</taxon>
        <taxon>Spiralia</taxon>
        <taxon>Lophotrochozoa</taxon>
        <taxon>Mollusca</taxon>
        <taxon>Gastropoda</taxon>
        <taxon>Heterobranchia</taxon>
        <taxon>Euthyneura</taxon>
        <taxon>Panpulmonata</taxon>
        <taxon>Eupulmonata</taxon>
        <taxon>Stylommatophora</taxon>
        <taxon>Helicina</taxon>
        <taxon>Arionoidea</taxon>
        <taxon>Arionidae</taxon>
        <taxon>Arion</taxon>
    </lineage>
</organism>